<evidence type="ECO:0000313" key="5">
    <source>
        <dbReference type="Proteomes" id="UP000250197"/>
    </source>
</evidence>
<proteinExistence type="predicted"/>
<dbReference type="EMBL" id="CP021252">
    <property type="protein sequence ID" value="ART21959.1"/>
    <property type="molecule type" value="Genomic_DNA"/>
</dbReference>
<evidence type="ECO:0000313" key="1">
    <source>
        <dbReference type="EMBL" id="ART21959.1"/>
    </source>
</evidence>
<dbReference type="KEGG" id="cstr:CBE89_11005"/>
<keyword evidence="6" id="KW-1185">Reference proteome</keyword>
<dbReference type="Proteomes" id="UP000231994">
    <property type="component" value="Chromosome"/>
</dbReference>
<dbReference type="GeneID" id="72411191"/>
<sequence>MKIQNRNRITGAVLAGVLTFAGTGVAGATIVSIDGGTWDYGSDSSTVWSHYFHNGVRHGSTAVGKFRSDSGCVNKNVWSRATAPRKGLGNESFYRHC</sequence>
<evidence type="ECO:0000313" key="4">
    <source>
        <dbReference type="Proteomes" id="UP000231994"/>
    </source>
</evidence>
<dbReference type="RefSeq" id="WP_080969947.1">
    <property type="nucleotide sequence ID" value="NZ_BQNM01000001.1"/>
</dbReference>
<dbReference type="NCBIfam" id="TIGR01653">
    <property type="entry name" value="lactococcin_972"/>
    <property type="match status" value="1"/>
</dbReference>
<dbReference type="EMBL" id="CP068158">
    <property type="protein sequence ID" value="QQU77756.1"/>
    <property type="molecule type" value="Genomic_DNA"/>
</dbReference>
<dbReference type="EMBL" id="CP024932">
    <property type="protein sequence ID" value="ATZ09550.1"/>
    <property type="molecule type" value="Genomic_DNA"/>
</dbReference>
<dbReference type="Proteomes" id="UP000595757">
    <property type="component" value="Chromosome"/>
</dbReference>
<reference evidence="2 4" key="2">
    <citation type="submission" date="2017-11" db="EMBL/GenBank/DDBJ databases">
        <title>Whole genome sequencing of cultured pathogen.</title>
        <authorList>
            <person name="Hoffmann M."/>
            <person name="Sanchez M."/>
            <person name="Timme R."/>
            <person name="Nudel K."/>
            <person name="Bry L."/>
        </authorList>
    </citation>
    <scope>NUCLEOTIDE SEQUENCE [LARGE SCALE GENOMIC DNA]</scope>
    <source>
        <strain evidence="2 4">216</strain>
    </source>
</reference>
<dbReference type="AlphaFoldDB" id="A0A0K2WVQ1"/>
<dbReference type="Proteomes" id="UP000250197">
    <property type="component" value="Chromosome"/>
</dbReference>
<gene>
    <name evidence="2" type="ORF">A9D01_13165</name>
    <name evidence="1" type="ORF">CBE89_11005</name>
    <name evidence="3" type="ORF">I6I72_04215</name>
</gene>
<evidence type="ECO:0000313" key="3">
    <source>
        <dbReference type="EMBL" id="QQU77756.1"/>
    </source>
</evidence>
<name>A0A0K2WVQ1_CORST</name>
<accession>A0A0K2WVQ1</accession>
<dbReference type="Gene3D" id="2.60.40.2850">
    <property type="match status" value="1"/>
</dbReference>
<dbReference type="InterPro" id="IPR006540">
    <property type="entry name" value="Lactococcin_972"/>
</dbReference>
<evidence type="ECO:0000313" key="2">
    <source>
        <dbReference type="EMBL" id="ATZ09550.1"/>
    </source>
</evidence>
<protein>
    <submittedName>
        <fullName evidence="1">Lactococcin 972 family bacteriocin</fullName>
    </submittedName>
</protein>
<reference evidence="3 6" key="3">
    <citation type="submission" date="2021-01" db="EMBL/GenBank/DDBJ databases">
        <title>FDA dAtabase for Regulatory Grade micrObial Sequences (FDA-ARGOS): Supporting development and validation of Infectious Disease Dx tests.</title>
        <authorList>
            <person name="Sproer C."/>
            <person name="Gronow S."/>
            <person name="Severitt S."/>
            <person name="Schroder I."/>
            <person name="Tallon L."/>
            <person name="Sadzewicz L."/>
            <person name="Zhao X."/>
            <person name="Boylan J."/>
            <person name="Ott S."/>
            <person name="Bowen H."/>
            <person name="Vavikolanu K."/>
            <person name="Mehta A."/>
            <person name="Aluvathingal J."/>
            <person name="Nadendla S."/>
            <person name="Lowell S."/>
            <person name="Myers T."/>
            <person name="Yan Y."/>
            <person name="Sichtig H."/>
        </authorList>
    </citation>
    <scope>NUCLEOTIDE SEQUENCE [LARGE SCALE GENOMIC DNA]</scope>
    <source>
        <strain evidence="3 6">FDAARGOS_1115</strain>
    </source>
</reference>
<evidence type="ECO:0000313" key="6">
    <source>
        <dbReference type="Proteomes" id="UP000595757"/>
    </source>
</evidence>
<organism evidence="1 5">
    <name type="scientific">Corynebacterium striatum</name>
    <dbReference type="NCBI Taxonomy" id="43770"/>
    <lineage>
        <taxon>Bacteria</taxon>
        <taxon>Bacillati</taxon>
        <taxon>Actinomycetota</taxon>
        <taxon>Actinomycetes</taxon>
        <taxon>Mycobacteriales</taxon>
        <taxon>Corynebacteriaceae</taxon>
        <taxon>Corynebacterium</taxon>
    </lineage>
</organism>
<reference evidence="1 5" key="1">
    <citation type="submission" date="2017-05" db="EMBL/GenBank/DDBJ databases">
        <title>Complete genome sequence of Corynebacterium striatum KC-Na-1 isolated from Neophocaena asiaeorientalis in Korea.</title>
        <authorList>
            <person name="Kim J.H."/>
            <person name="Lee K."/>
        </authorList>
    </citation>
    <scope>NUCLEOTIDE SEQUENCE [LARGE SCALE GENOMIC DNA]</scope>
    <source>
        <strain evidence="1 5">KC-Na-01</strain>
    </source>
</reference>
<dbReference type="Pfam" id="PF09683">
    <property type="entry name" value="Lactococcin_972"/>
    <property type="match status" value="1"/>
</dbReference>